<accession>A0A420E8M0</accession>
<dbReference type="PANTHER" id="PTHR32089:SF70">
    <property type="entry name" value="ENERGY TAXIS MODULATING METHYL ACCEPTING SENSORY TRANSDUCER"/>
    <property type="match status" value="1"/>
</dbReference>
<dbReference type="PROSITE" id="PS50885">
    <property type="entry name" value="HAMP"/>
    <property type="match status" value="1"/>
</dbReference>
<dbReference type="CDD" id="cd06225">
    <property type="entry name" value="HAMP"/>
    <property type="match status" value="1"/>
</dbReference>
<evidence type="ECO:0000256" key="1">
    <source>
        <dbReference type="ARBA" id="ARBA00004370"/>
    </source>
</evidence>
<keyword evidence="6" id="KW-1133">Transmembrane helix</keyword>
<keyword evidence="6" id="KW-0472">Membrane</keyword>
<dbReference type="SMART" id="SM00304">
    <property type="entry name" value="HAMP"/>
    <property type="match status" value="1"/>
</dbReference>
<evidence type="ECO:0000256" key="3">
    <source>
        <dbReference type="ARBA" id="ARBA00029447"/>
    </source>
</evidence>
<sequence length="671" mass="73827">MVNLSLIKRIVIGFSLVTACAIALSFSAYMSQQRMEEQFNYSAVILTKLLDQSVELDNKVQLINRLTLIHANAKEAEKRQSLEEAINDNIKDLEQRINSLIADVKEYPLLSDQLSSIVAQTNTINTASLNHIVLHNGRIQAYQRVFTEMAEFDATWEFFDFDVLDAIEQMKASNDSSIQSSSWILESLFQETNVIADQLGKLVGVNLLESLVIIEKQLETSASGIKNKLDIAYTSIPNSESLLSSYIDTLMYQLNDPNGLFTQYKAYLNYNQESQMALDSLTQDVTDLSQVFEQVSASIRQLSADAYVMSNSDNQNSFWINLVLTLVTIAISIMVTANVIRSIRSPLKEIQSALSKMAEGDFTSRINQQYQSELGEIASGINGLSLKLKELLTDIKNTDSKVNDFAVRGQEQGKQVVEQVALQQQRADSMATAVTQMEQAVTEVSTSAASSSNSVTDIVEVAKQNMMSMKTNVGFVEALQDSLGLASKVITDLSNQSQQIDEILQVIQSISEQTNLLALNAAIEAARAGEHGRGFAVVADEVRSLANRTQVSANEIGTMIESLQSNSKQAVRLVEDNLQQSEKSVSHSNKTHDSLLEMVEQLVSVNDMSQTIAAASEEQSAVVKEVARNIVDVSDLAHQISENAALSSNNSAELSQLSDAQSKLIDQFRLA</sequence>
<dbReference type="InterPro" id="IPR004089">
    <property type="entry name" value="MCPsignal_dom"/>
</dbReference>
<dbReference type="Gene3D" id="1.10.287.950">
    <property type="entry name" value="Methyl-accepting chemotaxis protein"/>
    <property type="match status" value="1"/>
</dbReference>
<feature type="domain" description="Methyl-accepting transducer" evidence="7">
    <location>
        <begin position="398"/>
        <end position="634"/>
    </location>
</feature>
<comment type="similarity">
    <text evidence="3">Belongs to the methyl-accepting chemotaxis (MCP) protein family.</text>
</comment>
<comment type="subcellular location">
    <subcellularLocation>
        <location evidence="1">Membrane</location>
    </subcellularLocation>
</comment>
<dbReference type="SMART" id="SM00283">
    <property type="entry name" value="MA"/>
    <property type="match status" value="1"/>
</dbReference>
<name>A0A420E8M0_9ALTE</name>
<dbReference type="GO" id="GO:0004888">
    <property type="term" value="F:transmembrane signaling receptor activity"/>
    <property type="evidence" value="ECO:0007669"/>
    <property type="project" value="InterPro"/>
</dbReference>
<proteinExistence type="inferred from homology"/>
<dbReference type="Pfam" id="PF00015">
    <property type="entry name" value="MCPsignal"/>
    <property type="match status" value="1"/>
</dbReference>
<dbReference type="GO" id="GO:0016020">
    <property type="term" value="C:membrane"/>
    <property type="evidence" value="ECO:0007669"/>
    <property type="project" value="UniProtKB-SubCell"/>
</dbReference>
<comment type="caution">
    <text evidence="9">The sequence shown here is derived from an EMBL/GenBank/DDBJ whole genome shotgun (WGS) entry which is preliminary data.</text>
</comment>
<evidence type="ECO:0000256" key="4">
    <source>
        <dbReference type="PROSITE-ProRule" id="PRU00284"/>
    </source>
</evidence>
<dbReference type="Proteomes" id="UP000286482">
    <property type="component" value="Unassembled WGS sequence"/>
</dbReference>
<dbReference type="RefSeq" id="WP_120355846.1">
    <property type="nucleotide sequence ID" value="NZ_RAQO01000008.1"/>
</dbReference>
<dbReference type="AlphaFoldDB" id="A0A420E8M0"/>
<dbReference type="Pfam" id="PF00672">
    <property type="entry name" value="HAMP"/>
    <property type="match status" value="1"/>
</dbReference>
<dbReference type="InterPro" id="IPR003660">
    <property type="entry name" value="HAMP_dom"/>
</dbReference>
<dbReference type="EMBL" id="RAQO01000008">
    <property type="protein sequence ID" value="RKF15760.1"/>
    <property type="molecule type" value="Genomic_DNA"/>
</dbReference>
<dbReference type="FunFam" id="1.10.287.950:FF:000001">
    <property type="entry name" value="Methyl-accepting chemotaxis sensory transducer"/>
    <property type="match status" value="1"/>
</dbReference>
<dbReference type="PROSITE" id="PS50111">
    <property type="entry name" value="CHEMOTAXIS_TRANSDUC_2"/>
    <property type="match status" value="1"/>
</dbReference>
<feature type="coiled-coil region" evidence="5">
    <location>
        <begin position="76"/>
        <end position="103"/>
    </location>
</feature>
<dbReference type="GO" id="GO:0007165">
    <property type="term" value="P:signal transduction"/>
    <property type="evidence" value="ECO:0007669"/>
    <property type="project" value="UniProtKB-KW"/>
</dbReference>
<dbReference type="PRINTS" id="PR00260">
    <property type="entry name" value="CHEMTRNSDUCR"/>
</dbReference>
<reference evidence="9 10" key="1">
    <citation type="submission" date="2018-09" db="EMBL/GenBank/DDBJ databases">
        <authorList>
            <person name="Wang Z."/>
        </authorList>
    </citation>
    <scope>NUCLEOTIDE SEQUENCE [LARGE SCALE GENOMIC DNA]</scope>
    <source>
        <strain evidence="9 10">ALS 81</strain>
    </source>
</reference>
<keyword evidence="10" id="KW-1185">Reference proteome</keyword>
<keyword evidence="6" id="KW-0812">Transmembrane</keyword>
<dbReference type="InterPro" id="IPR004090">
    <property type="entry name" value="Chemotax_Me-accpt_rcpt"/>
</dbReference>
<evidence type="ECO:0000256" key="2">
    <source>
        <dbReference type="ARBA" id="ARBA00023224"/>
    </source>
</evidence>
<organism evidence="9 10">
    <name type="scientific">Alginatibacterium sediminis</name>
    <dbReference type="NCBI Taxonomy" id="2164068"/>
    <lineage>
        <taxon>Bacteria</taxon>
        <taxon>Pseudomonadati</taxon>
        <taxon>Pseudomonadota</taxon>
        <taxon>Gammaproteobacteria</taxon>
        <taxon>Alteromonadales</taxon>
        <taxon>Alteromonadaceae</taxon>
        <taxon>Alginatibacterium</taxon>
    </lineage>
</organism>
<evidence type="ECO:0000259" key="8">
    <source>
        <dbReference type="PROSITE" id="PS50885"/>
    </source>
</evidence>
<dbReference type="PANTHER" id="PTHR32089">
    <property type="entry name" value="METHYL-ACCEPTING CHEMOTAXIS PROTEIN MCPB"/>
    <property type="match status" value="1"/>
</dbReference>
<feature type="transmembrane region" description="Helical" evidence="6">
    <location>
        <begin position="318"/>
        <end position="340"/>
    </location>
</feature>
<dbReference type="OrthoDB" id="6846832at2"/>
<evidence type="ECO:0000313" key="9">
    <source>
        <dbReference type="EMBL" id="RKF15760.1"/>
    </source>
</evidence>
<evidence type="ECO:0000256" key="5">
    <source>
        <dbReference type="SAM" id="Coils"/>
    </source>
</evidence>
<evidence type="ECO:0000256" key="6">
    <source>
        <dbReference type="SAM" id="Phobius"/>
    </source>
</evidence>
<keyword evidence="2 4" id="KW-0807">Transducer</keyword>
<evidence type="ECO:0000259" key="7">
    <source>
        <dbReference type="PROSITE" id="PS50111"/>
    </source>
</evidence>
<dbReference type="SUPFAM" id="SSF58104">
    <property type="entry name" value="Methyl-accepting chemotaxis protein (MCP) signaling domain"/>
    <property type="match status" value="1"/>
</dbReference>
<gene>
    <name evidence="9" type="ORF">DBZ36_15390</name>
</gene>
<feature type="domain" description="HAMP" evidence="8">
    <location>
        <begin position="341"/>
        <end position="393"/>
    </location>
</feature>
<protein>
    <submittedName>
        <fullName evidence="9">Methyl-accepting chemotaxis protein</fullName>
    </submittedName>
</protein>
<evidence type="ECO:0000313" key="10">
    <source>
        <dbReference type="Proteomes" id="UP000286482"/>
    </source>
</evidence>
<keyword evidence="5" id="KW-0175">Coiled coil</keyword>
<dbReference type="GO" id="GO:0006935">
    <property type="term" value="P:chemotaxis"/>
    <property type="evidence" value="ECO:0007669"/>
    <property type="project" value="InterPro"/>
</dbReference>